<feature type="compositionally biased region" description="Polar residues" evidence="1">
    <location>
        <begin position="216"/>
        <end position="229"/>
    </location>
</feature>
<dbReference type="EMBL" id="BSXT01000657">
    <property type="protein sequence ID" value="GMF31904.1"/>
    <property type="molecule type" value="Genomic_DNA"/>
</dbReference>
<dbReference type="InterPro" id="IPR016197">
    <property type="entry name" value="Chromo-like_dom_sf"/>
</dbReference>
<evidence type="ECO:0000313" key="2">
    <source>
        <dbReference type="EMBL" id="GMF31904.1"/>
    </source>
</evidence>
<gene>
    <name evidence="2" type="ORF">Pfra01_000744700</name>
</gene>
<dbReference type="Proteomes" id="UP001165121">
    <property type="component" value="Unassembled WGS sequence"/>
</dbReference>
<dbReference type="SUPFAM" id="SSF54160">
    <property type="entry name" value="Chromo domain-like"/>
    <property type="match status" value="1"/>
</dbReference>
<sequence>MDWVYLIPMVQASLNHTPDHSLGNRAPVKLFTGLQCPTPLKEFRLPDKDGFQEVPAGSQIDEYLDKLRASLHTMHCDVEDRILKQRQLDKKRERGENLVNFTFGDYVLRSRLDEIHGNKLQGTLIGPLNITDELLEHVSAQGILLPVDELREHRWNHDINDYEIRVSWKGLQQLEDSYEPLRSLAKEIRVLVDNYVAKVNDDELTNHWNDAQGVHSVTDSTQQTATDTLPASQRPRQARRADGTAPSNERRRRQSASRVGRSD</sequence>
<comment type="caution">
    <text evidence="2">The sequence shown here is derived from an EMBL/GenBank/DDBJ whole genome shotgun (WGS) entry which is preliminary data.</text>
</comment>
<accession>A0A9W6X5F4</accession>
<protein>
    <submittedName>
        <fullName evidence="2">Unnamed protein product</fullName>
    </submittedName>
</protein>
<evidence type="ECO:0000313" key="3">
    <source>
        <dbReference type="Proteomes" id="UP001165121"/>
    </source>
</evidence>
<name>A0A9W6X5F4_9STRA</name>
<evidence type="ECO:0000256" key="1">
    <source>
        <dbReference type="SAM" id="MobiDB-lite"/>
    </source>
</evidence>
<feature type="region of interest" description="Disordered" evidence="1">
    <location>
        <begin position="216"/>
        <end position="263"/>
    </location>
</feature>
<keyword evidence="3" id="KW-1185">Reference proteome</keyword>
<dbReference type="OrthoDB" id="121899at2759"/>
<organism evidence="2 3">
    <name type="scientific">Phytophthora fragariaefolia</name>
    <dbReference type="NCBI Taxonomy" id="1490495"/>
    <lineage>
        <taxon>Eukaryota</taxon>
        <taxon>Sar</taxon>
        <taxon>Stramenopiles</taxon>
        <taxon>Oomycota</taxon>
        <taxon>Peronosporomycetes</taxon>
        <taxon>Peronosporales</taxon>
        <taxon>Peronosporaceae</taxon>
        <taxon>Phytophthora</taxon>
    </lineage>
</organism>
<dbReference type="AlphaFoldDB" id="A0A9W6X5F4"/>
<reference evidence="2" key="1">
    <citation type="submission" date="2023-04" db="EMBL/GenBank/DDBJ databases">
        <title>Phytophthora fragariaefolia NBRC 109709.</title>
        <authorList>
            <person name="Ichikawa N."/>
            <person name="Sato H."/>
            <person name="Tonouchi N."/>
        </authorList>
    </citation>
    <scope>NUCLEOTIDE SEQUENCE</scope>
    <source>
        <strain evidence="2">NBRC 109709</strain>
    </source>
</reference>
<proteinExistence type="predicted"/>